<dbReference type="PANTHER" id="PTHR20855:SF15">
    <property type="entry name" value="PROGESTIN AND ADIPOQ RECEPTOR FAMILY MEMBER 3"/>
    <property type="match status" value="1"/>
</dbReference>
<sequence length="321" mass="36488">MSYYLFDFSDIPLYSFDEVPDHQQGNSYVIRGYRAKLLDRQCMKSVLRLSNQLVNIWTHGGLFILLIPLMIHDHIRLLPSMGASTWDNFSFLIYHVCTQSCFLASAGYHTFNCHLREEVAARWLACDCYGVVTGVTGIYVVTIYQAFTCNKISRICYLTAVVALVLASRRTMLHPGYFSKLWEKYRILHFSTFVALGCLIAVHWCIISTSEELETFLPEVVINFVIIALALLILVTKVPERFSPGELRKHFISIKQGQVNSVVTSTLCRCQSVLINAQNHAYDVPGEDKVLCAVQETLPSLKWNVEMIFSQSKTGNIQYSS</sequence>
<feature type="transmembrane region" description="Helical" evidence="6">
    <location>
        <begin position="123"/>
        <end position="146"/>
    </location>
</feature>
<evidence type="ECO:0000256" key="4">
    <source>
        <dbReference type="ARBA" id="ARBA00022989"/>
    </source>
</evidence>
<reference evidence="7 8" key="1">
    <citation type="submission" date="2024-02" db="EMBL/GenBank/DDBJ databases">
        <authorList>
            <person name="Daric V."/>
            <person name="Darras S."/>
        </authorList>
    </citation>
    <scope>NUCLEOTIDE SEQUENCE [LARGE SCALE GENOMIC DNA]</scope>
</reference>
<dbReference type="InterPro" id="IPR004254">
    <property type="entry name" value="AdipoR/HlyIII-related"/>
</dbReference>
<proteinExistence type="inferred from homology"/>
<organism evidence="7 8">
    <name type="scientific">Clavelina lepadiformis</name>
    <name type="common">Light-bulb sea squirt</name>
    <name type="synonym">Ascidia lepadiformis</name>
    <dbReference type="NCBI Taxonomy" id="159417"/>
    <lineage>
        <taxon>Eukaryota</taxon>
        <taxon>Metazoa</taxon>
        <taxon>Chordata</taxon>
        <taxon>Tunicata</taxon>
        <taxon>Ascidiacea</taxon>
        <taxon>Aplousobranchia</taxon>
        <taxon>Clavelinidae</taxon>
        <taxon>Clavelina</taxon>
    </lineage>
</organism>
<comment type="similarity">
    <text evidence="2">Belongs to the ADIPOR family.</text>
</comment>
<keyword evidence="8" id="KW-1185">Reference proteome</keyword>
<keyword evidence="3 6" id="KW-0812">Transmembrane</keyword>
<dbReference type="Proteomes" id="UP001642483">
    <property type="component" value="Unassembled WGS sequence"/>
</dbReference>
<feature type="transmembrane region" description="Helical" evidence="6">
    <location>
        <begin position="53"/>
        <end position="71"/>
    </location>
</feature>
<feature type="transmembrane region" description="Helical" evidence="6">
    <location>
        <begin position="187"/>
        <end position="209"/>
    </location>
</feature>
<comment type="caution">
    <text evidence="7">The sequence shown here is derived from an EMBL/GenBank/DDBJ whole genome shotgun (WGS) entry which is preliminary data.</text>
</comment>
<comment type="subcellular location">
    <subcellularLocation>
        <location evidence="1">Membrane</location>
        <topology evidence="1">Multi-pass membrane protein</topology>
    </subcellularLocation>
</comment>
<evidence type="ECO:0000313" key="7">
    <source>
        <dbReference type="EMBL" id="CAK8671024.1"/>
    </source>
</evidence>
<protein>
    <submittedName>
        <fullName evidence="7">Uncharacterized protein</fullName>
    </submittedName>
</protein>
<evidence type="ECO:0000256" key="5">
    <source>
        <dbReference type="ARBA" id="ARBA00023136"/>
    </source>
</evidence>
<dbReference type="PANTHER" id="PTHR20855">
    <property type="entry name" value="ADIPOR/PROGESTIN RECEPTOR-RELATED"/>
    <property type="match status" value="1"/>
</dbReference>
<dbReference type="Pfam" id="PF03006">
    <property type="entry name" value="HlyIII"/>
    <property type="match status" value="1"/>
</dbReference>
<evidence type="ECO:0000256" key="3">
    <source>
        <dbReference type="ARBA" id="ARBA00022692"/>
    </source>
</evidence>
<name>A0ABP0EUJ0_CLALP</name>
<keyword evidence="5 6" id="KW-0472">Membrane</keyword>
<keyword evidence="4 6" id="KW-1133">Transmembrane helix</keyword>
<evidence type="ECO:0000256" key="2">
    <source>
        <dbReference type="ARBA" id="ARBA00007018"/>
    </source>
</evidence>
<evidence type="ECO:0000256" key="1">
    <source>
        <dbReference type="ARBA" id="ARBA00004141"/>
    </source>
</evidence>
<evidence type="ECO:0000256" key="6">
    <source>
        <dbReference type="SAM" id="Phobius"/>
    </source>
</evidence>
<dbReference type="EMBL" id="CAWYQH010000001">
    <property type="protein sequence ID" value="CAK8671024.1"/>
    <property type="molecule type" value="Genomic_DNA"/>
</dbReference>
<accession>A0ABP0EUJ0</accession>
<gene>
    <name evidence="7" type="ORF">CVLEPA_LOCUS50</name>
</gene>
<feature type="transmembrane region" description="Helical" evidence="6">
    <location>
        <begin position="152"/>
        <end position="167"/>
    </location>
</feature>
<feature type="transmembrane region" description="Helical" evidence="6">
    <location>
        <begin position="221"/>
        <end position="239"/>
    </location>
</feature>
<evidence type="ECO:0000313" key="8">
    <source>
        <dbReference type="Proteomes" id="UP001642483"/>
    </source>
</evidence>